<dbReference type="Proteomes" id="UP000290565">
    <property type="component" value="Unassembled WGS sequence"/>
</dbReference>
<accession>A0A4Q0SBM0</accession>
<organism evidence="1 2">
    <name type="scientific">Bradyrhizobium zhanjiangense</name>
    <dbReference type="NCBI Taxonomy" id="1325107"/>
    <lineage>
        <taxon>Bacteria</taxon>
        <taxon>Pseudomonadati</taxon>
        <taxon>Pseudomonadota</taxon>
        <taxon>Alphaproteobacteria</taxon>
        <taxon>Hyphomicrobiales</taxon>
        <taxon>Nitrobacteraceae</taxon>
        <taxon>Bradyrhizobium</taxon>
    </lineage>
</organism>
<protein>
    <submittedName>
        <fullName evidence="1">Uncharacterized protein</fullName>
    </submittedName>
</protein>
<evidence type="ECO:0000313" key="1">
    <source>
        <dbReference type="EMBL" id="RXH33677.1"/>
    </source>
</evidence>
<dbReference type="Pfam" id="PF24389">
    <property type="entry name" value="ORC-CDC6-like"/>
    <property type="match status" value="1"/>
</dbReference>
<gene>
    <name evidence="1" type="ORF">XH94_29860</name>
</gene>
<proteinExistence type="predicted"/>
<reference evidence="1 2" key="1">
    <citation type="submission" date="2015-04" db="EMBL/GenBank/DDBJ databases">
        <title>Comparative genomics of rhizobia nodulating Arachis hypogaea in China.</title>
        <authorList>
            <person name="Li Y."/>
        </authorList>
    </citation>
    <scope>NUCLEOTIDE SEQUENCE [LARGE SCALE GENOMIC DNA]</scope>
    <source>
        <strain evidence="1 2">CCBAU 51787</strain>
    </source>
</reference>
<dbReference type="EMBL" id="LBJM01000082">
    <property type="protein sequence ID" value="RXH33677.1"/>
    <property type="molecule type" value="Genomic_DNA"/>
</dbReference>
<dbReference type="InterPro" id="IPR027417">
    <property type="entry name" value="P-loop_NTPase"/>
</dbReference>
<comment type="caution">
    <text evidence="1">The sequence shown here is derived from an EMBL/GenBank/DDBJ whole genome shotgun (WGS) entry which is preliminary data.</text>
</comment>
<dbReference type="AlphaFoldDB" id="A0A4Q0SBM0"/>
<dbReference type="InterPro" id="IPR056955">
    <property type="entry name" value="ORC-CDC6-like"/>
</dbReference>
<name>A0A4Q0SBM0_9BRAD</name>
<dbReference type="RefSeq" id="WP_128946823.1">
    <property type="nucleotide sequence ID" value="NZ_LBJM01000082.1"/>
</dbReference>
<sequence>MTRLPLNPFRPTRWEHQQDGKQLIWYTRIANNLADDKSIYVSGSRGSGKTTLLKSVCWEDLATNSSLRMQRKLEDFKSIGIYIRFPDHLTVAMSFVDWAKIYPGAPSPELEFHRFFSLLVELTCCERALHACHELRSQSLATFSPIQEKEITASFMAEFPRLKHFVQMEVTTFHELARLLRDVVREMNASSVRGTVPLINEHLPPREPGEMLSFLITKLSNAARLAGVNPPRPPGFKFCLDDCEVLGTAQQVSLNTLGSVPN</sequence>
<evidence type="ECO:0000313" key="2">
    <source>
        <dbReference type="Proteomes" id="UP000290565"/>
    </source>
</evidence>
<dbReference type="SUPFAM" id="SSF52540">
    <property type="entry name" value="P-loop containing nucleoside triphosphate hydrolases"/>
    <property type="match status" value="1"/>
</dbReference>